<accession>A0A9X9MEU6</accession>
<protein>
    <submittedName>
        <fullName evidence="2">Bgt-50207</fullName>
    </submittedName>
</protein>
<gene>
    <name evidence="2" type="ORF">BGT96224V316_LOCUS2944</name>
</gene>
<evidence type="ECO:0000256" key="1">
    <source>
        <dbReference type="SAM" id="MobiDB-lite"/>
    </source>
</evidence>
<proteinExistence type="predicted"/>
<dbReference type="EMBL" id="LR026988">
    <property type="protein sequence ID" value="VDB83796.1"/>
    <property type="molecule type" value="Genomic_DNA"/>
</dbReference>
<feature type="region of interest" description="Disordered" evidence="1">
    <location>
        <begin position="1"/>
        <end position="22"/>
    </location>
</feature>
<evidence type="ECO:0000313" key="2">
    <source>
        <dbReference type="EMBL" id="VDB83796.1"/>
    </source>
</evidence>
<evidence type="ECO:0000313" key="3">
    <source>
        <dbReference type="Proteomes" id="UP000324639"/>
    </source>
</evidence>
<dbReference type="Proteomes" id="UP000324639">
    <property type="component" value="Chromosome Bgt_-05"/>
</dbReference>
<reference evidence="2 3" key="1">
    <citation type="submission" date="2018-08" db="EMBL/GenBank/DDBJ databases">
        <authorList>
            <person name="Muller C M."/>
        </authorList>
    </citation>
    <scope>NUCLEOTIDE SEQUENCE [LARGE SCALE GENOMIC DNA]</scope>
</reference>
<dbReference type="AlphaFoldDB" id="A0A9X9MEU6"/>
<organism evidence="2 3">
    <name type="scientific">Blumeria graminis f. sp. tritici</name>
    <dbReference type="NCBI Taxonomy" id="62690"/>
    <lineage>
        <taxon>Eukaryota</taxon>
        <taxon>Fungi</taxon>
        <taxon>Dikarya</taxon>
        <taxon>Ascomycota</taxon>
        <taxon>Pezizomycotina</taxon>
        <taxon>Leotiomycetes</taxon>
        <taxon>Erysiphales</taxon>
        <taxon>Erysiphaceae</taxon>
        <taxon>Blumeria</taxon>
    </lineage>
</organism>
<name>A0A9X9MEU6_BLUGR</name>
<sequence>MPMNLMVVKQSDKSTISSSNRDCPRPIDTIGVMYWWSESLQNPKQTCS</sequence>
<keyword evidence="3" id="KW-1185">Reference proteome</keyword>